<keyword evidence="4" id="KW-0597">Phosphoprotein</keyword>
<evidence type="ECO:0000313" key="14">
    <source>
        <dbReference type="EMBL" id="SBW18082.1"/>
    </source>
</evidence>
<evidence type="ECO:0000256" key="3">
    <source>
        <dbReference type="ARBA" id="ARBA00012438"/>
    </source>
</evidence>
<dbReference type="Gene3D" id="6.10.340.10">
    <property type="match status" value="1"/>
</dbReference>
<dbReference type="CDD" id="cd00075">
    <property type="entry name" value="HATPase"/>
    <property type="match status" value="1"/>
</dbReference>
<evidence type="ECO:0000256" key="6">
    <source>
        <dbReference type="ARBA" id="ARBA00022692"/>
    </source>
</evidence>
<name>A0A1C3NTQ8_9ACTN</name>
<dbReference type="CDD" id="cd06225">
    <property type="entry name" value="HAMP"/>
    <property type="match status" value="1"/>
</dbReference>
<evidence type="ECO:0000256" key="8">
    <source>
        <dbReference type="ARBA" id="ARBA00022989"/>
    </source>
</evidence>
<keyword evidence="5" id="KW-0808">Transferase</keyword>
<feature type="transmembrane region" description="Helical" evidence="11">
    <location>
        <begin position="7"/>
        <end position="30"/>
    </location>
</feature>
<evidence type="ECO:0000256" key="1">
    <source>
        <dbReference type="ARBA" id="ARBA00000085"/>
    </source>
</evidence>
<dbReference type="Pfam" id="PF00672">
    <property type="entry name" value="HAMP"/>
    <property type="match status" value="1"/>
</dbReference>
<keyword evidence="9" id="KW-0902">Two-component regulatory system</keyword>
<keyword evidence="8 11" id="KW-1133">Transmembrane helix</keyword>
<dbReference type="InterPro" id="IPR003661">
    <property type="entry name" value="HisK_dim/P_dom"/>
</dbReference>
<dbReference type="SMART" id="SM00304">
    <property type="entry name" value="HAMP"/>
    <property type="match status" value="1"/>
</dbReference>
<keyword evidence="6 11" id="KW-0812">Transmembrane</keyword>
<feature type="domain" description="Histidine kinase" evidence="12">
    <location>
        <begin position="136"/>
        <end position="360"/>
    </location>
</feature>
<evidence type="ECO:0000259" key="12">
    <source>
        <dbReference type="PROSITE" id="PS50109"/>
    </source>
</evidence>
<dbReference type="InterPro" id="IPR005467">
    <property type="entry name" value="His_kinase_dom"/>
</dbReference>
<evidence type="ECO:0000256" key="9">
    <source>
        <dbReference type="ARBA" id="ARBA00023012"/>
    </source>
</evidence>
<dbReference type="InterPro" id="IPR050428">
    <property type="entry name" value="TCS_sensor_his_kinase"/>
</dbReference>
<dbReference type="PANTHER" id="PTHR45436:SF5">
    <property type="entry name" value="SENSOR HISTIDINE KINASE TRCS"/>
    <property type="match status" value="1"/>
</dbReference>
<dbReference type="Gene3D" id="1.10.287.130">
    <property type="match status" value="1"/>
</dbReference>
<gene>
    <name evidence="14" type="ORF">FDG2_0504</name>
</gene>
<proteinExistence type="predicted"/>
<dbReference type="Pfam" id="PF00512">
    <property type="entry name" value="HisKA"/>
    <property type="match status" value="1"/>
</dbReference>
<dbReference type="GO" id="GO:0000155">
    <property type="term" value="F:phosphorelay sensor kinase activity"/>
    <property type="evidence" value="ECO:0007669"/>
    <property type="project" value="InterPro"/>
</dbReference>
<dbReference type="SUPFAM" id="SSF55874">
    <property type="entry name" value="ATPase domain of HSP90 chaperone/DNA topoisomerase II/histidine kinase"/>
    <property type="match status" value="1"/>
</dbReference>
<dbReference type="Pfam" id="PF02518">
    <property type="entry name" value="HATPase_c"/>
    <property type="match status" value="1"/>
</dbReference>
<comment type="subcellular location">
    <subcellularLocation>
        <location evidence="2">Cell membrane</location>
    </subcellularLocation>
</comment>
<dbReference type="InterPro" id="IPR036097">
    <property type="entry name" value="HisK_dim/P_sf"/>
</dbReference>
<dbReference type="InterPro" id="IPR004358">
    <property type="entry name" value="Sig_transdc_His_kin-like_C"/>
</dbReference>
<keyword evidence="7 14" id="KW-0418">Kinase</keyword>
<dbReference type="InterPro" id="IPR036890">
    <property type="entry name" value="HATPase_C_sf"/>
</dbReference>
<dbReference type="Proteomes" id="UP000199013">
    <property type="component" value="Unassembled WGS sequence"/>
</dbReference>
<evidence type="ECO:0000256" key="4">
    <source>
        <dbReference type="ARBA" id="ARBA00022553"/>
    </source>
</evidence>
<evidence type="ECO:0000256" key="10">
    <source>
        <dbReference type="ARBA" id="ARBA00023136"/>
    </source>
</evidence>
<evidence type="ECO:0000256" key="7">
    <source>
        <dbReference type="ARBA" id="ARBA00022777"/>
    </source>
</evidence>
<comment type="catalytic activity">
    <reaction evidence="1">
        <text>ATP + protein L-histidine = ADP + protein N-phospho-L-histidine.</text>
        <dbReference type="EC" id="2.7.13.3"/>
    </reaction>
</comment>
<dbReference type="PANTHER" id="PTHR45436">
    <property type="entry name" value="SENSOR HISTIDINE KINASE YKOH"/>
    <property type="match status" value="1"/>
</dbReference>
<dbReference type="PRINTS" id="PR00344">
    <property type="entry name" value="BCTRLSENSOR"/>
</dbReference>
<keyword evidence="10 11" id="KW-0472">Membrane</keyword>
<sequence>MPLRVRLSLLFALGTSIVLALAGLLFYLLLPNYIPDDAEDRIRNVMLVATAPTIALSGLAAWFLSGAALRPVERMRRQAAAIGVSDLGTTAGSVDGSARLEVPGTRDEIAALAETMNDLLARLHAARRLDRAFIADAGHELRTPLTILKAELELASRPSRSRDELAEAVANASEETERVIRLAEALLALARMDGGVPVTHERVSLPDVLSRAVRAANGQAEAAGVRLVLDVDTCLTISGNTDQLRQAVDNMLTNAIRHAPEDTVVDIRAQWVRAGTRTGIAGPAVEVEVRDRGRGLPVEFLPHAFERFRRADDARARQDGGTGLGLAIVEAISRSHGGSSAIANHPEGGAVVAILLPATGSGWFGA</sequence>
<evidence type="ECO:0000256" key="5">
    <source>
        <dbReference type="ARBA" id="ARBA00022679"/>
    </source>
</evidence>
<evidence type="ECO:0000313" key="15">
    <source>
        <dbReference type="Proteomes" id="UP000199013"/>
    </source>
</evidence>
<dbReference type="InterPro" id="IPR003594">
    <property type="entry name" value="HATPase_dom"/>
</dbReference>
<dbReference type="PROSITE" id="PS50885">
    <property type="entry name" value="HAMP"/>
    <property type="match status" value="1"/>
</dbReference>
<dbReference type="Gene3D" id="3.30.565.10">
    <property type="entry name" value="Histidine kinase-like ATPase, C-terminal domain"/>
    <property type="match status" value="1"/>
</dbReference>
<evidence type="ECO:0000259" key="13">
    <source>
        <dbReference type="PROSITE" id="PS50885"/>
    </source>
</evidence>
<reference evidence="15" key="1">
    <citation type="submission" date="2016-02" db="EMBL/GenBank/DDBJ databases">
        <authorList>
            <person name="Wibberg D."/>
        </authorList>
    </citation>
    <scope>NUCLEOTIDE SEQUENCE [LARGE SCALE GENOMIC DNA]</scope>
</reference>
<dbReference type="GO" id="GO:0005886">
    <property type="term" value="C:plasma membrane"/>
    <property type="evidence" value="ECO:0007669"/>
    <property type="project" value="UniProtKB-SubCell"/>
</dbReference>
<dbReference type="CDD" id="cd00082">
    <property type="entry name" value="HisKA"/>
    <property type="match status" value="1"/>
</dbReference>
<dbReference type="SUPFAM" id="SSF47384">
    <property type="entry name" value="Homodimeric domain of signal transducing histidine kinase"/>
    <property type="match status" value="1"/>
</dbReference>
<evidence type="ECO:0000256" key="2">
    <source>
        <dbReference type="ARBA" id="ARBA00004236"/>
    </source>
</evidence>
<feature type="transmembrane region" description="Helical" evidence="11">
    <location>
        <begin position="45"/>
        <end position="69"/>
    </location>
</feature>
<dbReference type="AlphaFoldDB" id="A0A1C3NTQ8"/>
<feature type="domain" description="HAMP" evidence="13">
    <location>
        <begin position="66"/>
        <end position="128"/>
    </location>
</feature>
<organism evidence="14 15">
    <name type="scientific">Candidatus Protofrankia californiensis</name>
    <dbReference type="NCBI Taxonomy" id="1839754"/>
    <lineage>
        <taxon>Bacteria</taxon>
        <taxon>Bacillati</taxon>
        <taxon>Actinomycetota</taxon>
        <taxon>Actinomycetes</taxon>
        <taxon>Frankiales</taxon>
        <taxon>Frankiaceae</taxon>
        <taxon>Protofrankia</taxon>
    </lineage>
</organism>
<dbReference type="EC" id="2.7.13.3" evidence="3"/>
<evidence type="ECO:0000256" key="11">
    <source>
        <dbReference type="SAM" id="Phobius"/>
    </source>
</evidence>
<keyword evidence="15" id="KW-1185">Reference proteome</keyword>
<accession>A0A1C3NTQ8</accession>
<dbReference type="PROSITE" id="PS50109">
    <property type="entry name" value="HIS_KIN"/>
    <property type="match status" value="1"/>
</dbReference>
<dbReference type="InterPro" id="IPR003660">
    <property type="entry name" value="HAMP_dom"/>
</dbReference>
<dbReference type="SMART" id="SM00387">
    <property type="entry name" value="HATPase_c"/>
    <property type="match status" value="1"/>
</dbReference>
<dbReference type="EMBL" id="FLUV01000200">
    <property type="protein sequence ID" value="SBW18082.1"/>
    <property type="molecule type" value="Genomic_DNA"/>
</dbReference>
<dbReference type="SMART" id="SM00388">
    <property type="entry name" value="HisKA"/>
    <property type="match status" value="1"/>
</dbReference>
<protein>
    <recommendedName>
        <fullName evidence="3">histidine kinase</fullName>
        <ecNumber evidence="3">2.7.13.3</ecNumber>
    </recommendedName>
</protein>